<accession>A0A346PC24</accession>
<dbReference type="Pfam" id="PF02566">
    <property type="entry name" value="OsmC"/>
    <property type="match status" value="1"/>
</dbReference>
<dbReference type="InterPro" id="IPR003718">
    <property type="entry name" value="OsmC/Ohr_fam"/>
</dbReference>
<evidence type="ECO:0000313" key="4">
    <source>
        <dbReference type="Proteomes" id="UP000258613"/>
    </source>
</evidence>
<dbReference type="EMBL" id="CP024047">
    <property type="protein sequence ID" value="AXR77069.1"/>
    <property type="molecule type" value="Genomic_DNA"/>
</dbReference>
<reference evidence="4" key="2">
    <citation type="submission" date="2018-02" db="EMBL/GenBank/DDBJ databases">
        <title>Phenotypic and genomic properties of facultatively anaerobic sulfur-reducing natronoarchaea from hypersaline soda lakes.</title>
        <authorList>
            <person name="Sorokin D.Y."/>
            <person name="Kublanov I.V."/>
            <person name="Roman P."/>
            <person name="Sinninghe Damste J.S."/>
            <person name="Golyshin P.N."/>
            <person name="Rojo D."/>
            <person name="Ciordia S."/>
            <person name="Mena M.D.C."/>
            <person name="Ferrer M."/>
            <person name="Messina E."/>
            <person name="Smedile F."/>
            <person name="La Spada G."/>
            <person name="La Cono V."/>
            <person name="Yakimov M.M."/>
        </authorList>
    </citation>
    <scope>NUCLEOTIDE SEQUENCE [LARGE SCALE GENOMIC DNA]</scope>
    <source>
        <strain evidence="4">AArc-Mg</strain>
    </source>
</reference>
<dbReference type="InterPro" id="IPR052924">
    <property type="entry name" value="OsmC/Ohr_hydroprdx_reductase"/>
</dbReference>
<evidence type="ECO:0000313" key="5">
    <source>
        <dbReference type="Proteomes" id="UP000258707"/>
    </source>
</evidence>
<dbReference type="KEGG" id="nag:AArcMg_2976"/>
<gene>
    <name evidence="2" type="ORF">AArc1_0726</name>
    <name evidence="3" type="ORF">AArcMg_2976</name>
</gene>
<evidence type="ECO:0000313" key="3">
    <source>
        <dbReference type="EMBL" id="AXR82964.1"/>
    </source>
</evidence>
<dbReference type="AlphaFoldDB" id="A0A346PTW9"/>
<accession>A0A346PTW9</accession>
<organism evidence="3 4">
    <name type="scientific">Natrarchaeobaculum sulfurireducens</name>
    <dbReference type="NCBI Taxonomy" id="2044521"/>
    <lineage>
        <taxon>Archaea</taxon>
        <taxon>Methanobacteriati</taxon>
        <taxon>Methanobacteriota</taxon>
        <taxon>Stenosarchaea group</taxon>
        <taxon>Halobacteria</taxon>
        <taxon>Halobacteriales</taxon>
        <taxon>Natrialbaceae</taxon>
        <taxon>Natrarchaeobaculum</taxon>
    </lineage>
</organism>
<sequence length="152" mass="16317">MMSDSTQSQTQRFSVSAEADSETKTTVSTRGFEFVVDEPPALGGTDDGPNPVEYLLGAWAGCLTVVAHTVADERGIDLGDVSIDLEGDLDPARFLGQSDDVRAGYQSIDVTISADTDADEETLEAWLTEVERRCPVGDNILHETPATVSLEH</sequence>
<dbReference type="EMBL" id="CP027033">
    <property type="protein sequence ID" value="AXR82964.1"/>
    <property type="molecule type" value="Genomic_DNA"/>
</dbReference>
<reference evidence="3" key="3">
    <citation type="journal article" date="2019" name="Int. J. Syst. Evol. Microbiol.">
        <title>Natronolimnobius sulfurireducens sp. nov. and Halalkaliarchaeum desulfuricum gen. nov., sp. nov., the first sulfur-respiring alkaliphilic haloarchaea from hypersaline alkaline lakes.</title>
        <authorList>
            <person name="Sorokin D.Y."/>
            <person name="Yakimov M."/>
            <person name="Messina E."/>
            <person name="Merkel A.Y."/>
            <person name="Bale N.J."/>
            <person name="Sinninghe Damste J.S."/>
        </authorList>
    </citation>
    <scope>NUCLEOTIDE SEQUENCE</scope>
    <source>
        <strain evidence="3">AArc-Mg</strain>
        <strain evidence="2">AArc1</strain>
    </source>
</reference>
<dbReference type="PANTHER" id="PTHR35368:SF1">
    <property type="entry name" value="HYDROPEROXIDE REDUCTASE"/>
    <property type="match status" value="1"/>
</dbReference>
<dbReference type="KEGG" id="nan:AArc1_0726"/>
<proteinExistence type="predicted"/>
<reference evidence="5" key="1">
    <citation type="submission" date="2017-10" db="EMBL/GenBank/DDBJ databases">
        <title>Phenotypic and genomic properties of facultatively anaerobic sulfur-reducing natronoarchaea from hypersaline soda lakes.</title>
        <authorList>
            <person name="Sorokin D.Y."/>
            <person name="Kublanov I.V."/>
            <person name="Roman P."/>
            <person name="Sinninghe Damste J.S."/>
            <person name="Golyshin P.N."/>
            <person name="Rojo D."/>
            <person name="Ciordia S."/>
            <person name="Mena Md.C."/>
            <person name="Ferrer M."/>
            <person name="Messina E."/>
            <person name="Smedile F."/>
            <person name="La Spada G."/>
            <person name="La Cono V."/>
            <person name="Yakimov M.M."/>
        </authorList>
    </citation>
    <scope>NUCLEOTIDE SEQUENCE [LARGE SCALE GENOMIC DNA]</scope>
    <source>
        <strain evidence="5">AArc1</strain>
    </source>
</reference>
<dbReference type="InterPro" id="IPR036102">
    <property type="entry name" value="OsmC/Ohrsf"/>
</dbReference>
<evidence type="ECO:0000256" key="1">
    <source>
        <dbReference type="SAM" id="MobiDB-lite"/>
    </source>
</evidence>
<feature type="region of interest" description="Disordered" evidence="1">
    <location>
        <begin position="1"/>
        <end position="24"/>
    </location>
</feature>
<dbReference type="Proteomes" id="UP000258707">
    <property type="component" value="Chromosome"/>
</dbReference>
<name>A0A346PTW9_9EURY</name>
<dbReference type="PANTHER" id="PTHR35368">
    <property type="entry name" value="HYDROPEROXIDE REDUCTASE"/>
    <property type="match status" value="1"/>
</dbReference>
<dbReference type="Gene3D" id="3.30.300.20">
    <property type="match status" value="1"/>
</dbReference>
<protein>
    <submittedName>
        <fullName evidence="3">OsmC family protein</fullName>
    </submittedName>
    <submittedName>
        <fullName evidence="2">Redox protein, regulator of disulfide bond formation</fullName>
    </submittedName>
</protein>
<dbReference type="Proteomes" id="UP000258613">
    <property type="component" value="Chromosome"/>
</dbReference>
<dbReference type="InterPro" id="IPR015946">
    <property type="entry name" value="KH_dom-like_a/b"/>
</dbReference>
<keyword evidence="4" id="KW-1185">Reference proteome</keyword>
<dbReference type="SUPFAM" id="SSF82784">
    <property type="entry name" value="OsmC-like"/>
    <property type="match status" value="1"/>
</dbReference>
<feature type="compositionally biased region" description="Polar residues" evidence="1">
    <location>
        <begin position="1"/>
        <end position="14"/>
    </location>
</feature>
<evidence type="ECO:0000313" key="2">
    <source>
        <dbReference type="EMBL" id="AXR77069.1"/>
    </source>
</evidence>